<comment type="caution">
    <text evidence="2">The sequence shown here is derived from an EMBL/GenBank/DDBJ whole genome shotgun (WGS) entry which is preliminary data.</text>
</comment>
<dbReference type="AlphaFoldDB" id="A0AAW2QGI3"/>
<feature type="region of interest" description="Disordered" evidence="1">
    <location>
        <begin position="37"/>
        <end position="59"/>
    </location>
</feature>
<feature type="compositionally biased region" description="Basic and acidic residues" evidence="1">
    <location>
        <begin position="37"/>
        <end position="47"/>
    </location>
</feature>
<proteinExistence type="predicted"/>
<feature type="compositionally biased region" description="Low complexity" evidence="1">
    <location>
        <begin position="132"/>
        <end position="144"/>
    </location>
</feature>
<gene>
    <name evidence="2" type="ORF">Sradi_3553300</name>
</gene>
<feature type="region of interest" description="Disordered" evidence="1">
    <location>
        <begin position="128"/>
        <end position="156"/>
    </location>
</feature>
<dbReference type="EMBL" id="JACGWJ010000015">
    <property type="protein sequence ID" value="KAL0366632.1"/>
    <property type="molecule type" value="Genomic_DNA"/>
</dbReference>
<name>A0AAW2QGI3_SESRA</name>
<reference evidence="2" key="2">
    <citation type="journal article" date="2024" name="Plant">
        <title>Genomic evolution and insights into agronomic trait innovations of Sesamum species.</title>
        <authorList>
            <person name="Miao H."/>
            <person name="Wang L."/>
            <person name="Qu L."/>
            <person name="Liu H."/>
            <person name="Sun Y."/>
            <person name="Le M."/>
            <person name="Wang Q."/>
            <person name="Wei S."/>
            <person name="Zheng Y."/>
            <person name="Lin W."/>
            <person name="Duan Y."/>
            <person name="Cao H."/>
            <person name="Xiong S."/>
            <person name="Wang X."/>
            <person name="Wei L."/>
            <person name="Li C."/>
            <person name="Ma Q."/>
            <person name="Ju M."/>
            <person name="Zhao R."/>
            <person name="Li G."/>
            <person name="Mu C."/>
            <person name="Tian Q."/>
            <person name="Mei H."/>
            <person name="Zhang T."/>
            <person name="Gao T."/>
            <person name="Zhang H."/>
        </authorList>
    </citation>
    <scope>NUCLEOTIDE SEQUENCE</scope>
    <source>
        <strain evidence="2">G02</strain>
    </source>
</reference>
<protein>
    <submittedName>
        <fullName evidence="2">Uncharacterized protein</fullName>
    </submittedName>
</protein>
<accession>A0AAW2QGI3</accession>
<organism evidence="2">
    <name type="scientific">Sesamum radiatum</name>
    <name type="common">Black benniseed</name>
    <dbReference type="NCBI Taxonomy" id="300843"/>
    <lineage>
        <taxon>Eukaryota</taxon>
        <taxon>Viridiplantae</taxon>
        <taxon>Streptophyta</taxon>
        <taxon>Embryophyta</taxon>
        <taxon>Tracheophyta</taxon>
        <taxon>Spermatophyta</taxon>
        <taxon>Magnoliopsida</taxon>
        <taxon>eudicotyledons</taxon>
        <taxon>Gunneridae</taxon>
        <taxon>Pentapetalae</taxon>
        <taxon>asterids</taxon>
        <taxon>lamiids</taxon>
        <taxon>Lamiales</taxon>
        <taxon>Pedaliaceae</taxon>
        <taxon>Sesamum</taxon>
    </lineage>
</organism>
<feature type="compositionally biased region" description="Gly residues" evidence="1">
    <location>
        <begin position="145"/>
        <end position="156"/>
    </location>
</feature>
<dbReference type="Gene3D" id="3.40.50.2000">
    <property type="entry name" value="Glycogen Phosphorylase B"/>
    <property type="match status" value="1"/>
</dbReference>
<evidence type="ECO:0000313" key="2">
    <source>
        <dbReference type="EMBL" id="KAL0366632.1"/>
    </source>
</evidence>
<reference evidence="2" key="1">
    <citation type="submission" date="2020-06" db="EMBL/GenBank/DDBJ databases">
        <authorList>
            <person name="Li T."/>
            <person name="Hu X."/>
            <person name="Zhang T."/>
            <person name="Song X."/>
            <person name="Zhang H."/>
            <person name="Dai N."/>
            <person name="Sheng W."/>
            <person name="Hou X."/>
            <person name="Wei L."/>
        </authorList>
    </citation>
    <scope>NUCLEOTIDE SEQUENCE</scope>
    <source>
        <strain evidence="2">G02</strain>
        <tissue evidence="2">Leaf</tissue>
    </source>
</reference>
<sequence>MVPRTLVLGRATENQVGKLSNTLVDFLVRPDARSREASSVRGVRDSSGDIAGPVPGDPNRVGEISSELLWLVRKNASELDEGFEERVKGRGIEVKEWVDQREILEHEIVRVPVPLRLELCYGEHMREGPDTGVADDVGAAAQRQDGGGRGGGGAES</sequence>
<evidence type="ECO:0000256" key="1">
    <source>
        <dbReference type="SAM" id="MobiDB-lite"/>
    </source>
</evidence>
<dbReference type="SUPFAM" id="SSF53756">
    <property type="entry name" value="UDP-Glycosyltransferase/glycogen phosphorylase"/>
    <property type="match status" value="1"/>
</dbReference>